<reference evidence="2 3" key="2">
    <citation type="submission" date="2019-09" db="EMBL/GenBank/DDBJ databases">
        <authorList>
            <person name="Jin C."/>
        </authorList>
    </citation>
    <scope>NUCLEOTIDE SEQUENCE [LARGE SCALE GENOMIC DNA]</scope>
    <source>
        <strain evidence="2 3">BN140002</strain>
    </source>
</reference>
<dbReference type="Pfam" id="PF01841">
    <property type="entry name" value="Transglut_core"/>
    <property type="match status" value="1"/>
</dbReference>
<sequence length="294" mass="32385">MPRLSVRHVTAYTYAEPVGFGDHRLMVRPRDSHDLRLLEATLAIDPPPERIRWLHDVFGNSVAVASFGEARSTTLRFESRLLLDLYQANLPEYQVADYARTYPFSYEAEEVPDLARTMERHYADPEHAVDLWAKGFVRVDGPTDTYDLLTWMTRAIQTTFTYAARDEEGVQTPVETLSRGTGSCRDLALLMMEAARSLGFAARFVSGYLYSPDADGTGNVGGGSTHAWCQVYLPGAGWVEFDPTNGITGNRDLIRIAVARDPAQAAPLQGSFVGPAGAFQSLVVDVTVTDASSE</sequence>
<dbReference type="OrthoDB" id="9804023at2"/>
<proteinExistence type="predicted"/>
<dbReference type="Gene3D" id="3.10.620.30">
    <property type="match status" value="1"/>
</dbReference>
<dbReference type="PANTHER" id="PTHR33490:SF1">
    <property type="entry name" value="SLL1233 PROTEIN"/>
    <property type="match status" value="1"/>
</dbReference>
<gene>
    <name evidence="2" type="ORF">F0L46_11715</name>
</gene>
<dbReference type="AlphaFoldDB" id="A0A5B2VFJ8"/>
<dbReference type="InterPro" id="IPR038765">
    <property type="entry name" value="Papain-like_cys_pep_sf"/>
</dbReference>
<dbReference type="EMBL" id="VUOA01000020">
    <property type="protein sequence ID" value="KAA2237122.1"/>
    <property type="molecule type" value="Genomic_DNA"/>
</dbReference>
<accession>A0A5B2VFJ8</accession>
<organism evidence="2 3">
    <name type="scientific">Salinarimonas soli</name>
    <dbReference type="NCBI Taxonomy" id="1638099"/>
    <lineage>
        <taxon>Bacteria</taxon>
        <taxon>Pseudomonadati</taxon>
        <taxon>Pseudomonadota</taxon>
        <taxon>Alphaproteobacteria</taxon>
        <taxon>Hyphomicrobiales</taxon>
        <taxon>Salinarimonadaceae</taxon>
        <taxon>Salinarimonas</taxon>
    </lineage>
</organism>
<evidence type="ECO:0000259" key="1">
    <source>
        <dbReference type="SMART" id="SM00460"/>
    </source>
</evidence>
<protein>
    <submittedName>
        <fullName evidence="2">Transglutaminase family protein</fullName>
    </submittedName>
</protein>
<dbReference type="PANTHER" id="PTHR33490">
    <property type="entry name" value="BLR5614 PROTEIN-RELATED"/>
    <property type="match status" value="1"/>
</dbReference>
<dbReference type="Pfam" id="PF08379">
    <property type="entry name" value="Bact_transglu_N"/>
    <property type="match status" value="1"/>
</dbReference>
<name>A0A5B2VFJ8_9HYPH</name>
<evidence type="ECO:0000313" key="3">
    <source>
        <dbReference type="Proteomes" id="UP000323142"/>
    </source>
</evidence>
<dbReference type="Proteomes" id="UP000323142">
    <property type="component" value="Unassembled WGS sequence"/>
</dbReference>
<dbReference type="RefSeq" id="WP_149817684.1">
    <property type="nucleotide sequence ID" value="NZ_VUOA01000020.1"/>
</dbReference>
<evidence type="ECO:0000313" key="2">
    <source>
        <dbReference type="EMBL" id="KAA2237122.1"/>
    </source>
</evidence>
<feature type="domain" description="Transglutaminase-like" evidence="1">
    <location>
        <begin position="176"/>
        <end position="245"/>
    </location>
</feature>
<reference evidence="2 3" key="1">
    <citation type="submission" date="2019-09" db="EMBL/GenBank/DDBJ databases">
        <title>Salinarimonas rosea gen. nov., sp. nov., a new member of the a-2 subgroup of the Proteobacteria.</title>
        <authorList>
            <person name="Liu J."/>
        </authorList>
    </citation>
    <scope>NUCLEOTIDE SEQUENCE [LARGE SCALE GENOMIC DNA]</scope>
    <source>
        <strain evidence="2 3">BN140002</strain>
    </source>
</reference>
<keyword evidence="3" id="KW-1185">Reference proteome</keyword>
<dbReference type="SUPFAM" id="SSF54001">
    <property type="entry name" value="Cysteine proteinases"/>
    <property type="match status" value="1"/>
</dbReference>
<dbReference type="SMART" id="SM00460">
    <property type="entry name" value="TGc"/>
    <property type="match status" value="1"/>
</dbReference>
<dbReference type="InterPro" id="IPR002931">
    <property type="entry name" value="Transglutaminase-like"/>
</dbReference>
<dbReference type="InterPro" id="IPR013589">
    <property type="entry name" value="Bac_transglu_N"/>
</dbReference>
<comment type="caution">
    <text evidence="2">The sequence shown here is derived from an EMBL/GenBank/DDBJ whole genome shotgun (WGS) entry which is preliminary data.</text>
</comment>